<dbReference type="InterPro" id="IPR036397">
    <property type="entry name" value="RNaseH_sf"/>
</dbReference>
<dbReference type="InterPro" id="IPR047201">
    <property type="entry name" value="ERI-1_3'hExo-like"/>
</dbReference>
<dbReference type="Pfam" id="PF00929">
    <property type="entry name" value="RNase_T"/>
    <property type="match status" value="1"/>
</dbReference>
<dbReference type="CDD" id="cd06133">
    <property type="entry name" value="ERI-1_3'hExo_like"/>
    <property type="match status" value="1"/>
</dbReference>
<dbReference type="SUPFAM" id="SSF53098">
    <property type="entry name" value="Ribonuclease H-like"/>
    <property type="match status" value="1"/>
</dbReference>
<dbReference type="InterPro" id="IPR013520">
    <property type="entry name" value="Ribonucl_H"/>
</dbReference>
<accession>E6U0Y4</accession>
<sequence>MAQIKQYIFFDFEMLCSNKNMSFREMEAIRLGAVKYDIESETVSTFDHFIKPINDEPLSAFCKNLTRISEENLKNAKSFPVVFADFLRWIGGVKKSRFFSWSKSDLSRLIIDSKTHHIPLSTIYKIKKRYIDFQAIFSKRVSKNTPSVENALKLYELSFKGQLHNPVDDAYNTLRIYLSFLNEPLKSDFIMISRFILDGNIPPDNDQARIEKMILEELQDDIKQITEGIEKIYKITDACKLVKRIKKIVDKYHNVSINRSKMFSNQVVTAIQLLTNFYEEMLQSYQEHASYNCKVMLLDGTIAEPISFILEG</sequence>
<dbReference type="OrthoDB" id="159416at2"/>
<gene>
    <name evidence="5" type="ordered locus">Bcell_2034</name>
</gene>
<keyword evidence="3 5" id="KW-0269">Exonuclease</keyword>
<dbReference type="eggNOG" id="COG5018">
    <property type="taxonomic scope" value="Bacteria"/>
</dbReference>
<evidence type="ECO:0000313" key="5">
    <source>
        <dbReference type="EMBL" id="ADU30296.1"/>
    </source>
</evidence>
<dbReference type="Gene3D" id="3.30.420.10">
    <property type="entry name" value="Ribonuclease H-like superfamily/Ribonuclease H"/>
    <property type="match status" value="1"/>
</dbReference>
<dbReference type="PANTHER" id="PTHR23044">
    <property type="entry name" value="3'-5' EXONUCLEASE ERI1-RELATED"/>
    <property type="match status" value="1"/>
</dbReference>
<dbReference type="InterPro" id="IPR012337">
    <property type="entry name" value="RNaseH-like_sf"/>
</dbReference>
<name>E6U0Y4_EVAC2</name>
<dbReference type="EMBL" id="CP002394">
    <property type="protein sequence ID" value="ADU30296.1"/>
    <property type="molecule type" value="Genomic_DNA"/>
</dbReference>
<keyword evidence="1" id="KW-0540">Nuclease</keyword>
<dbReference type="Proteomes" id="UP000001401">
    <property type="component" value="Chromosome"/>
</dbReference>
<dbReference type="GO" id="GO:0003676">
    <property type="term" value="F:nucleic acid binding"/>
    <property type="evidence" value="ECO:0007669"/>
    <property type="project" value="InterPro"/>
</dbReference>
<keyword evidence="6" id="KW-1185">Reference proteome</keyword>
<evidence type="ECO:0000256" key="3">
    <source>
        <dbReference type="ARBA" id="ARBA00022839"/>
    </source>
</evidence>
<dbReference type="AlphaFoldDB" id="E6U0Y4"/>
<dbReference type="InterPro" id="IPR051274">
    <property type="entry name" value="3-5_Exoribonuclease"/>
</dbReference>
<dbReference type="SMART" id="SM00479">
    <property type="entry name" value="EXOIII"/>
    <property type="match status" value="1"/>
</dbReference>
<dbReference type="PANTHER" id="PTHR23044:SF61">
    <property type="entry name" value="3'-5' EXORIBONUCLEASE 1-RELATED"/>
    <property type="match status" value="1"/>
</dbReference>
<dbReference type="KEGG" id="bco:Bcell_2034"/>
<evidence type="ECO:0000256" key="1">
    <source>
        <dbReference type="ARBA" id="ARBA00022722"/>
    </source>
</evidence>
<dbReference type="GO" id="GO:0000175">
    <property type="term" value="F:3'-5'-RNA exonuclease activity"/>
    <property type="evidence" value="ECO:0007669"/>
    <property type="project" value="InterPro"/>
</dbReference>
<evidence type="ECO:0000256" key="2">
    <source>
        <dbReference type="ARBA" id="ARBA00022801"/>
    </source>
</evidence>
<organism evidence="5 6">
    <name type="scientific">Evansella cellulosilytica (strain ATCC 21833 / DSM 2522 / FERM P-1141 / JCM 9156 / N-4)</name>
    <name type="common">Bacillus cellulosilyticus</name>
    <dbReference type="NCBI Taxonomy" id="649639"/>
    <lineage>
        <taxon>Bacteria</taxon>
        <taxon>Bacillati</taxon>
        <taxon>Bacillota</taxon>
        <taxon>Bacilli</taxon>
        <taxon>Bacillales</taxon>
        <taxon>Bacillaceae</taxon>
        <taxon>Evansella</taxon>
    </lineage>
</organism>
<proteinExistence type="predicted"/>
<dbReference type="HOGENOM" id="CLU_890404_0_0_9"/>
<dbReference type="RefSeq" id="WP_013488632.1">
    <property type="nucleotide sequence ID" value="NC_014829.1"/>
</dbReference>
<reference evidence="5 6" key="1">
    <citation type="submission" date="2010-12" db="EMBL/GenBank/DDBJ databases">
        <title>Complete sequence of Bacillus cellulosilyticus DSM 2522.</title>
        <authorList>
            <consortium name="US DOE Joint Genome Institute"/>
            <person name="Lucas S."/>
            <person name="Copeland A."/>
            <person name="Lapidus A."/>
            <person name="Cheng J.-F."/>
            <person name="Bruce D."/>
            <person name="Goodwin L."/>
            <person name="Pitluck S."/>
            <person name="Chertkov O."/>
            <person name="Detter J.C."/>
            <person name="Han C."/>
            <person name="Tapia R."/>
            <person name="Land M."/>
            <person name="Hauser L."/>
            <person name="Jeffries C."/>
            <person name="Kyrpides N."/>
            <person name="Ivanova N."/>
            <person name="Mikhailova N."/>
            <person name="Brumm P."/>
            <person name="Mead D."/>
            <person name="Woyke T."/>
        </authorList>
    </citation>
    <scope>NUCLEOTIDE SEQUENCE [LARGE SCALE GENOMIC DNA]</scope>
    <source>
        <strain evidence="6">ATCC 21833 / DSM 2522 / FERM P-1141 / JCM 9156 / N-4</strain>
    </source>
</reference>
<protein>
    <submittedName>
        <fullName evidence="5">Exonuclease RNase T and DNA polymerase III</fullName>
    </submittedName>
</protein>
<evidence type="ECO:0000259" key="4">
    <source>
        <dbReference type="SMART" id="SM00479"/>
    </source>
</evidence>
<keyword evidence="2" id="KW-0378">Hydrolase</keyword>
<evidence type="ECO:0000313" key="6">
    <source>
        <dbReference type="Proteomes" id="UP000001401"/>
    </source>
</evidence>
<dbReference type="STRING" id="649639.Bcell_2034"/>
<feature type="domain" description="Exonuclease" evidence="4">
    <location>
        <begin position="6"/>
        <end position="186"/>
    </location>
</feature>